<dbReference type="KEGG" id="nhy:JQS43_01610"/>
<keyword evidence="2" id="KW-0472">Membrane</keyword>
<keyword evidence="4" id="KW-1185">Reference proteome</keyword>
<feature type="transmembrane region" description="Helical" evidence="2">
    <location>
        <begin position="113"/>
        <end position="139"/>
    </location>
</feature>
<feature type="region of interest" description="Disordered" evidence="1">
    <location>
        <begin position="1"/>
        <end position="27"/>
    </location>
</feature>
<name>A0A895YG77_9ACTN</name>
<reference evidence="3" key="1">
    <citation type="submission" date="2021-02" db="EMBL/GenBank/DDBJ databases">
        <title>Natrosporangium hydrolyticum gen. nov., sp. nov, a haloalkaliphilic actinobacterium from a soda solonchak soil.</title>
        <authorList>
            <person name="Sorokin D.Y."/>
            <person name="Khijniak T.V."/>
            <person name="Zakharycheva A.P."/>
            <person name="Boueva O.V."/>
            <person name="Ariskina E.V."/>
            <person name="Hahnke R.L."/>
            <person name="Bunk B."/>
            <person name="Sproer C."/>
            <person name="Schumann P."/>
            <person name="Evtushenko L.I."/>
            <person name="Kublanov I.V."/>
        </authorList>
    </citation>
    <scope>NUCLEOTIDE SEQUENCE</scope>
    <source>
        <strain evidence="3">DSM 106523</strain>
    </source>
</reference>
<evidence type="ECO:0000256" key="1">
    <source>
        <dbReference type="SAM" id="MobiDB-lite"/>
    </source>
</evidence>
<organism evidence="3 4">
    <name type="scientific">Natronosporangium hydrolyticum</name>
    <dbReference type="NCBI Taxonomy" id="2811111"/>
    <lineage>
        <taxon>Bacteria</taxon>
        <taxon>Bacillati</taxon>
        <taxon>Actinomycetota</taxon>
        <taxon>Actinomycetes</taxon>
        <taxon>Micromonosporales</taxon>
        <taxon>Micromonosporaceae</taxon>
        <taxon>Natronosporangium</taxon>
    </lineage>
</organism>
<dbReference type="RefSeq" id="WP_239677271.1">
    <property type="nucleotide sequence ID" value="NZ_CP070499.1"/>
</dbReference>
<keyword evidence="2" id="KW-0812">Transmembrane</keyword>
<dbReference type="AlphaFoldDB" id="A0A895YG77"/>
<proteinExistence type="predicted"/>
<dbReference type="Proteomes" id="UP000662857">
    <property type="component" value="Chromosome"/>
</dbReference>
<feature type="transmembrane region" description="Helical" evidence="2">
    <location>
        <begin position="160"/>
        <end position="180"/>
    </location>
</feature>
<feature type="transmembrane region" description="Helical" evidence="2">
    <location>
        <begin position="267"/>
        <end position="285"/>
    </location>
</feature>
<evidence type="ECO:0000256" key="2">
    <source>
        <dbReference type="SAM" id="Phobius"/>
    </source>
</evidence>
<evidence type="ECO:0000313" key="4">
    <source>
        <dbReference type="Proteomes" id="UP000662857"/>
    </source>
</evidence>
<protein>
    <recommendedName>
        <fullName evidence="5">Glycerophosphoryl diester phosphodiesterase membrane domain-containing protein</fullName>
    </recommendedName>
</protein>
<feature type="transmembrane region" description="Helical" evidence="2">
    <location>
        <begin position="53"/>
        <end position="71"/>
    </location>
</feature>
<sequence length="325" mass="33494">MSPPPSHPDPYDPTSYGHPAGGPPDPLVPAPAGGLAALLERLVATLRRSGRSLLWIMLLTFALPQVVWTALLDSISDGTLPYGSTVAVDPETAEAEPFAPLEEMFGAVSGEGWLMIVAATVGVAAFAALGWAASVWAVTQAAAGLPVTVAEALPAGMRRMLPMLGWYLVYGLLIAVGLVLCVLPGLYLAAAAALFGFVVVYERGRNPIARSFQLVHQGLGAGLARVALLFTFMLLASCLLGGVTALLGLGTAETTTGRIAGSAVDSLLTLPLSIVLLVGLLLTYAQSRARLEPLTTVVLWNEANPPEPTAPGYPTDPAGGPAPSS</sequence>
<feature type="transmembrane region" description="Helical" evidence="2">
    <location>
        <begin position="223"/>
        <end position="247"/>
    </location>
</feature>
<gene>
    <name evidence="3" type="ORF">JQS43_01610</name>
</gene>
<keyword evidence="2" id="KW-1133">Transmembrane helix</keyword>
<evidence type="ECO:0008006" key="5">
    <source>
        <dbReference type="Google" id="ProtNLM"/>
    </source>
</evidence>
<dbReference type="EMBL" id="CP070499">
    <property type="protein sequence ID" value="QSB15102.1"/>
    <property type="molecule type" value="Genomic_DNA"/>
</dbReference>
<accession>A0A895YG77</accession>
<feature type="region of interest" description="Disordered" evidence="1">
    <location>
        <begin position="305"/>
        <end position="325"/>
    </location>
</feature>
<evidence type="ECO:0000313" key="3">
    <source>
        <dbReference type="EMBL" id="QSB15102.1"/>
    </source>
</evidence>